<proteinExistence type="inferred from homology"/>
<keyword evidence="10" id="KW-1185">Reference proteome</keyword>
<evidence type="ECO:0000256" key="3">
    <source>
        <dbReference type="ARBA" id="ARBA00022729"/>
    </source>
</evidence>
<evidence type="ECO:0000313" key="10">
    <source>
        <dbReference type="Proteomes" id="UP000472267"/>
    </source>
</evidence>
<sequence length="1139" mass="126881">MTLKGGPCFLLLIVACAVLATPSDARGKNKLQYKNAVQKMIMKCREKDYAKPQKPLLETIFSENDMPIEGRDGDQAETLLSSFLDVLNPEGKKKAPAGRPTRPPMEDPKKPTSKALKCRHLSAMLKKMRNTTEETACYLRAFISPVAYKAWNENCKDEISPDEYDALLWGAEPLLEESPSARMNLPTQLDAQKMKPTLKTLLRVYDSMADSERSFVAKWAKDQITQNTFNCTMKASSDPSSRKKKLCKAPQKQLSLEVLTVMGAFMSHMSTEDISSSRKEKMCDFFRSGLLGIIKGATPTKCKWFLKRYRACFSEKEFLEHLDKLGPLTCCLSELPDLPPDVSRKVLSQLERCDGSMTKNLRKRLVKLYMLSNSKNAQALQNLGKNAKFLEAKQFLELNSDTLKEIVKNQRVQWTENQQCMLVKKQLGEKCDEMSNMELKDVQSLAKALPVCILKRLKVEKILKDSEVLKNISGTMRRGQLKAMLQKLPPDVLKNMMMPRRLACAVSLSSLKKANITSLELAENRTWCRSQAAYLAKMIKNEKQVNFRKLRSILGGFSCEMIEKAEDIKELAQAMAEAPQWLSKTQVRCAARKLFATLENKGKDYFKNITEEELNDIPTEFLLHLPPPDVRDLPDWVCPTFLEKLEKASLSLLPLRSWTRPALINRALRCMADESDLSVLTIPDISTLGPLICDFPPAKLALLAPDVLRATLQTMADCEHIPKRHLEALIWLVKQTFGDPSNWTPDIIELIGSILLLDIDSVSALPKKPLLKDTLYFLMSKRRQVSNALRKKWFELATEASSETTADSDSAESNGQKVPIKPTERLIEEVEMSTCYWSPSQLEAISKETFQNTVETLGTCSSYSAEQLEVLRRKAVEAFGSVKQMAGCQLMKLGCITQGFSEADLEMLPFSIDSLEEISKCAWTESQMKSVWRGVAQRNNLKAPDLGPAEMVALNRFICGLNSSEIQQLSKEAFKDAVGSMNGLNCAPKIMQRIKRVAVAAFGAPSSWDDSETNELSNIVPMLDGSELASLVSSAFSFIDETVIPRIPPGSLKALSEDQLKSFGPDNAEVVTSAQLGELSVAQRAALDAAATGSHSASQTPENSSQVSGEKSGAPSLDVEGVLALTKPFLFLCMGFLLL</sequence>
<accession>A0A672J2Z8</accession>
<evidence type="ECO:0000256" key="5">
    <source>
        <dbReference type="ARBA" id="ARBA00023136"/>
    </source>
</evidence>
<dbReference type="Proteomes" id="UP000472267">
    <property type="component" value="Chromosome 11"/>
</dbReference>
<dbReference type="PANTHER" id="PTHR23412">
    <property type="entry name" value="STEREOCILIN RELATED"/>
    <property type="match status" value="1"/>
</dbReference>
<keyword evidence="6" id="KW-0325">Glycoprotein</keyword>
<dbReference type="FunCoup" id="A0A672J2Z8">
    <property type="interactions" value="779"/>
</dbReference>
<reference evidence="9" key="1">
    <citation type="submission" date="2019-06" db="EMBL/GenBank/DDBJ databases">
        <authorList>
            <consortium name="Wellcome Sanger Institute Data Sharing"/>
        </authorList>
    </citation>
    <scope>NUCLEOTIDE SEQUENCE [LARGE SCALE GENOMIC DNA]</scope>
</reference>
<feature type="region of interest" description="Disordered" evidence="7">
    <location>
        <begin position="89"/>
        <end position="114"/>
    </location>
</feature>
<feature type="compositionally biased region" description="Polar residues" evidence="7">
    <location>
        <begin position="1093"/>
        <end position="1109"/>
    </location>
</feature>
<dbReference type="OMA" id="TCEMIDN"/>
<dbReference type="PANTHER" id="PTHR23412:SF21">
    <property type="entry name" value="OTOANCORIN ISOFORM X1"/>
    <property type="match status" value="1"/>
</dbReference>
<dbReference type="OrthoDB" id="8195838at2759"/>
<protein>
    <submittedName>
        <fullName evidence="9">Uncharacterized LOC115396631</fullName>
    </submittedName>
</protein>
<gene>
    <name evidence="9" type="primary">otoa</name>
</gene>
<keyword evidence="4" id="KW-0130">Cell adhesion</keyword>
<dbReference type="Pfam" id="PF06060">
    <property type="entry name" value="Mesothelin"/>
    <property type="match status" value="1"/>
</dbReference>
<dbReference type="InterPro" id="IPR026664">
    <property type="entry name" value="Stereocilin-rel"/>
</dbReference>
<evidence type="ECO:0000256" key="8">
    <source>
        <dbReference type="SAM" id="SignalP"/>
    </source>
</evidence>
<organism evidence="9 10">
    <name type="scientific">Salarias fasciatus</name>
    <name type="common">Jewelled blenny</name>
    <name type="synonym">Blennius fasciatus</name>
    <dbReference type="NCBI Taxonomy" id="181472"/>
    <lineage>
        <taxon>Eukaryota</taxon>
        <taxon>Metazoa</taxon>
        <taxon>Chordata</taxon>
        <taxon>Craniata</taxon>
        <taxon>Vertebrata</taxon>
        <taxon>Euteleostomi</taxon>
        <taxon>Actinopterygii</taxon>
        <taxon>Neopterygii</taxon>
        <taxon>Teleostei</taxon>
        <taxon>Neoteleostei</taxon>
        <taxon>Acanthomorphata</taxon>
        <taxon>Ovalentaria</taxon>
        <taxon>Blenniimorphae</taxon>
        <taxon>Blenniiformes</taxon>
        <taxon>Blennioidei</taxon>
        <taxon>Blenniidae</taxon>
        <taxon>Salariinae</taxon>
        <taxon>Salarias</taxon>
    </lineage>
</organism>
<feature type="region of interest" description="Disordered" evidence="7">
    <location>
        <begin position="1090"/>
        <end position="1112"/>
    </location>
</feature>
<dbReference type="InterPro" id="IPR010335">
    <property type="entry name" value="Mesothelin"/>
</dbReference>
<dbReference type="InParanoid" id="A0A672J2Z8"/>
<dbReference type="GO" id="GO:0007160">
    <property type="term" value="P:cell-matrix adhesion"/>
    <property type="evidence" value="ECO:0007669"/>
    <property type="project" value="TreeGrafter"/>
</dbReference>
<evidence type="ECO:0000256" key="6">
    <source>
        <dbReference type="ARBA" id="ARBA00023180"/>
    </source>
</evidence>
<evidence type="ECO:0000313" key="9">
    <source>
        <dbReference type="Ensembl" id="ENSSFAP00005048558.1"/>
    </source>
</evidence>
<comment type="similarity">
    <text evidence="2">Belongs to the mesothelin family.</text>
</comment>
<keyword evidence="5" id="KW-0472">Membrane</keyword>
<dbReference type="Ensembl" id="ENSSFAT00005050173.1">
    <property type="protein sequence ID" value="ENSSFAP00005048558.1"/>
    <property type="gene ID" value="ENSSFAG00005023568.1"/>
</dbReference>
<comment type="subcellular location">
    <subcellularLocation>
        <location evidence="1">Membrane</location>
    </subcellularLocation>
</comment>
<evidence type="ECO:0000256" key="7">
    <source>
        <dbReference type="SAM" id="MobiDB-lite"/>
    </source>
</evidence>
<reference evidence="9" key="2">
    <citation type="submission" date="2025-08" db="UniProtKB">
        <authorList>
            <consortium name="Ensembl"/>
        </authorList>
    </citation>
    <scope>IDENTIFICATION</scope>
</reference>
<dbReference type="GO" id="GO:0016020">
    <property type="term" value="C:membrane"/>
    <property type="evidence" value="ECO:0007669"/>
    <property type="project" value="UniProtKB-SubCell"/>
</dbReference>
<reference evidence="9" key="3">
    <citation type="submission" date="2025-09" db="UniProtKB">
        <authorList>
            <consortium name="Ensembl"/>
        </authorList>
    </citation>
    <scope>IDENTIFICATION</scope>
</reference>
<name>A0A672J2Z8_SALFA</name>
<dbReference type="PROSITE" id="PS51257">
    <property type="entry name" value="PROKAR_LIPOPROTEIN"/>
    <property type="match status" value="1"/>
</dbReference>
<evidence type="ECO:0000256" key="1">
    <source>
        <dbReference type="ARBA" id="ARBA00004370"/>
    </source>
</evidence>
<dbReference type="AlphaFoldDB" id="A0A672J2Z8"/>
<feature type="chain" id="PRO_5025413992" evidence="8">
    <location>
        <begin position="26"/>
        <end position="1139"/>
    </location>
</feature>
<evidence type="ECO:0000256" key="2">
    <source>
        <dbReference type="ARBA" id="ARBA00011016"/>
    </source>
</evidence>
<feature type="signal peptide" evidence="8">
    <location>
        <begin position="1"/>
        <end position="25"/>
    </location>
</feature>
<evidence type="ECO:0000256" key="4">
    <source>
        <dbReference type="ARBA" id="ARBA00022889"/>
    </source>
</evidence>
<dbReference type="GO" id="GO:0009986">
    <property type="term" value="C:cell surface"/>
    <property type="evidence" value="ECO:0007669"/>
    <property type="project" value="TreeGrafter"/>
</dbReference>
<keyword evidence="3 8" id="KW-0732">Signal</keyword>